<dbReference type="PANTHER" id="PTHR44068:SF11">
    <property type="entry name" value="GERANYL DIPHOSPHATE 2-C-METHYLTRANSFERASE"/>
    <property type="match status" value="1"/>
</dbReference>
<dbReference type="InterPro" id="IPR029063">
    <property type="entry name" value="SAM-dependent_MTases_sf"/>
</dbReference>
<dbReference type="CDD" id="cd02440">
    <property type="entry name" value="AdoMet_MTases"/>
    <property type="match status" value="1"/>
</dbReference>
<dbReference type="PANTHER" id="PTHR44068">
    <property type="entry name" value="ZGC:194242"/>
    <property type="match status" value="1"/>
</dbReference>
<dbReference type="GO" id="GO:0008757">
    <property type="term" value="F:S-adenosylmethionine-dependent methyltransferase activity"/>
    <property type="evidence" value="ECO:0007669"/>
    <property type="project" value="InterPro"/>
</dbReference>
<keyword evidence="1" id="KW-0808">Transferase</keyword>
<sequence length="280" mass="32729">MNINRQKIIKYYTHPETKWGFDHVLWGSKHFGFYPAGKTNISEKEAQILHQDLVAKNLEMKENQTILDAGCGQGVVSTYLAKKYGPKILGITVVPFEVKRAQERSEKIGVTDKTNYQVMDYSETDFPNNHFESIYTTETLSHSPDIRKTLKEFLRILKPGGKIALFEYTLAPDEKFSKWEKKMLDIVIDGSAMMGLKDFRHDQFTKIMESVGFENVKEQNITENVRPSFHRLHKLSILPYKLVKFFRLQKFFINTTAGYEYYKMMNKELFRYGIFTGSKR</sequence>
<organism evidence="3 4">
    <name type="scientific">Candidatus Kaiserbacteria bacterium CG10_big_fil_rev_8_21_14_0_10_43_70</name>
    <dbReference type="NCBI Taxonomy" id="1974605"/>
    <lineage>
        <taxon>Bacteria</taxon>
        <taxon>Candidatus Kaiseribacteriota</taxon>
    </lineage>
</organism>
<dbReference type="EMBL" id="PFBF01000026">
    <property type="protein sequence ID" value="PIR86388.1"/>
    <property type="molecule type" value="Genomic_DNA"/>
</dbReference>
<proteinExistence type="predicted"/>
<feature type="domain" description="Methyltransferase type 11" evidence="2">
    <location>
        <begin position="67"/>
        <end position="164"/>
    </location>
</feature>
<gene>
    <name evidence="3" type="ORF">COU13_01185</name>
</gene>
<evidence type="ECO:0000259" key="2">
    <source>
        <dbReference type="Pfam" id="PF08241"/>
    </source>
</evidence>
<dbReference type="InterPro" id="IPR050447">
    <property type="entry name" value="Erg6_SMT_methyltransf"/>
</dbReference>
<protein>
    <recommendedName>
        <fullName evidence="2">Methyltransferase type 11 domain-containing protein</fullName>
    </recommendedName>
</protein>
<evidence type="ECO:0000256" key="1">
    <source>
        <dbReference type="ARBA" id="ARBA00022679"/>
    </source>
</evidence>
<dbReference type="SUPFAM" id="SSF53335">
    <property type="entry name" value="S-adenosyl-L-methionine-dependent methyltransferases"/>
    <property type="match status" value="1"/>
</dbReference>
<dbReference type="Gene3D" id="3.40.50.150">
    <property type="entry name" value="Vaccinia Virus protein VP39"/>
    <property type="match status" value="1"/>
</dbReference>
<name>A0A2H0UJ13_9BACT</name>
<dbReference type="Pfam" id="PF08241">
    <property type="entry name" value="Methyltransf_11"/>
    <property type="match status" value="1"/>
</dbReference>
<dbReference type="InterPro" id="IPR013216">
    <property type="entry name" value="Methyltransf_11"/>
</dbReference>
<dbReference type="Proteomes" id="UP000230706">
    <property type="component" value="Unassembled WGS sequence"/>
</dbReference>
<accession>A0A2H0UJ13</accession>
<evidence type="ECO:0000313" key="3">
    <source>
        <dbReference type="EMBL" id="PIR86388.1"/>
    </source>
</evidence>
<evidence type="ECO:0000313" key="4">
    <source>
        <dbReference type="Proteomes" id="UP000230706"/>
    </source>
</evidence>
<reference evidence="4" key="1">
    <citation type="submission" date="2017-09" db="EMBL/GenBank/DDBJ databases">
        <title>Depth-based differentiation of microbial function through sediment-hosted aquifers and enrichment of novel symbionts in the deep terrestrial subsurface.</title>
        <authorList>
            <person name="Probst A.J."/>
            <person name="Ladd B."/>
            <person name="Jarett J.K."/>
            <person name="Geller-Mcgrath D.E."/>
            <person name="Sieber C.M.K."/>
            <person name="Emerson J.B."/>
            <person name="Anantharaman K."/>
            <person name="Thomas B.C."/>
            <person name="Malmstrom R."/>
            <person name="Stieglmeier M."/>
            <person name="Klingl A."/>
            <person name="Woyke T."/>
            <person name="Ryan C.M."/>
            <person name="Banfield J.F."/>
        </authorList>
    </citation>
    <scope>NUCLEOTIDE SEQUENCE [LARGE SCALE GENOMIC DNA]</scope>
</reference>
<comment type="caution">
    <text evidence="3">The sequence shown here is derived from an EMBL/GenBank/DDBJ whole genome shotgun (WGS) entry which is preliminary data.</text>
</comment>
<dbReference type="AlphaFoldDB" id="A0A2H0UJ13"/>